<dbReference type="InterPro" id="IPR010982">
    <property type="entry name" value="Lambda_DNA-bd_dom_sf"/>
</dbReference>
<evidence type="ECO:0000313" key="5">
    <source>
        <dbReference type="EMBL" id="MFL0249575.1"/>
    </source>
</evidence>
<evidence type="ECO:0000256" key="1">
    <source>
        <dbReference type="ARBA" id="ARBA00023015"/>
    </source>
</evidence>
<dbReference type="Pfam" id="PF00532">
    <property type="entry name" value="Peripla_BP_1"/>
    <property type="match status" value="1"/>
</dbReference>
<accession>A0ABW8TD43</accession>
<dbReference type="CDD" id="cd19975">
    <property type="entry name" value="PBP1_CcpA-like"/>
    <property type="match status" value="1"/>
</dbReference>
<dbReference type="PROSITE" id="PS50932">
    <property type="entry name" value="HTH_LACI_2"/>
    <property type="match status" value="1"/>
</dbReference>
<protein>
    <submittedName>
        <fullName evidence="5">LacI family DNA-binding transcriptional regulator</fullName>
    </submittedName>
</protein>
<comment type="caution">
    <text evidence="5">The sequence shown here is derived from an EMBL/GenBank/DDBJ whole genome shotgun (WGS) entry which is preliminary data.</text>
</comment>
<reference evidence="5 6" key="1">
    <citation type="submission" date="2024-11" db="EMBL/GenBank/DDBJ databases">
        <authorList>
            <person name="Heng Y.C."/>
            <person name="Lim A.C.H."/>
            <person name="Lee J.K.Y."/>
            <person name="Kittelmann S."/>
        </authorList>
    </citation>
    <scope>NUCLEOTIDE SEQUENCE [LARGE SCALE GENOMIC DNA]</scope>
    <source>
        <strain evidence="5 6">WILCCON 0114</strain>
    </source>
</reference>
<dbReference type="Proteomes" id="UP001623592">
    <property type="component" value="Unassembled WGS sequence"/>
</dbReference>
<proteinExistence type="predicted"/>
<organism evidence="5 6">
    <name type="scientific">Clostridium neuense</name>
    <dbReference type="NCBI Taxonomy" id="1728934"/>
    <lineage>
        <taxon>Bacteria</taxon>
        <taxon>Bacillati</taxon>
        <taxon>Bacillota</taxon>
        <taxon>Clostridia</taxon>
        <taxon>Eubacteriales</taxon>
        <taxon>Clostridiaceae</taxon>
        <taxon>Clostridium</taxon>
    </lineage>
</organism>
<dbReference type="InterPro" id="IPR001761">
    <property type="entry name" value="Peripla_BP/Lac1_sug-bd_dom"/>
</dbReference>
<dbReference type="CDD" id="cd01392">
    <property type="entry name" value="HTH_LacI"/>
    <property type="match status" value="1"/>
</dbReference>
<dbReference type="SUPFAM" id="SSF47413">
    <property type="entry name" value="lambda repressor-like DNA-binding domains"/>
    <property type="match status" value="1"/>
</dbReference>
<keyword evidence="1" id="KW-0805">Transcription regulation</keyword>
<dbReference type="RefSeq" id="WP_406786245.1">
    <property type="nucleotide sequence ID" value="NZ_JBJIAA010000003.1"/>
</dbReference>
<dbReference type="PROSITE" id="PS00356">
    <property type="entry name" value="HTH_LACI_1"/>
    <property type="match status" value="1"/>
</dbReference>
<dbReference type="PRINTS" id="PR00036">
    <property type="entry name" value="HTHLACI"/>
</dbReference>
<name>A0ABW8TD43_9CLOT</name>
<evidence type="ECO:0000256" key="3">
    <source>
        <dbReference type="ARBA" id="ARBA00023163"/>
    </source>
</evidence>
<dbReference type="InterPro" id="IPR028082">
    <property type="entry name" value="Peripla_BP_I"/>
</dbReference>
<dbReference type="EMBL" id="JBJIAA010000003">
    <property type="protein sequence ID" value="MFL0249575.1"/>
    <property type="molecule type" value="Genomic_DNA"/>
</dbReference>
<dbReference type="SUPFAM" id="SSF53822">
    <property type="entry name" value="Periplasmic binding protein-like I"/>
    <property type="match status" value="1"/>
</dbReference>
<dbReference type="SMART" id="SM00354">
    <property type="entry name" value="HTH_LACI"/>
    <property type="match status" value="1"/>
</dbReference>
<evidence type="ECO:0000259" key="4">
    <source>
        <dbReference type="PROSITE" id="PS50932"/>
    </source>
</evidence>
<evidence type="ECO:0000256" key="2">
    <source>
        <dbReference type="ARBA" id="ARBA00023125"/>
    </source>
</evidence>
<dbReference type="Gene3D" id="3.40.50.2300">
    <property type="match status" value="2"/>
</dbReference>
<dbReference type="PANTHER" id="PTHR30146">
    <property type="entry name" value="LACI-RELATED TRANSCRIPTIONAL REPRESSOR"/>
    <property type="match status" value="1"/>
</dbReference>
<dbReference type="GO" id="GO:0003677">
    <property type="term" value="F:DNA binding"/>
    <property type="evidence" value="ECO:0007669"/>
    <property type="project" value="UniProtKB-KW"/>
</dbReference>
<feature type="domain" description="HTH lacI-type" evidence="4">
    <location>
        <begin position="8"/>
        <end position="62"/>
    </location>
</feature>
<dbReference type="PANTHER" id="PTHR30146:SF109">
    <property type="entry name" value="HTH-TYPE TRANSCRIPTIONAL REGULATOR GALS"/>
    <property type="match status" value="1"/>
</dbReference>
<keyword evidence="3" id="KW-0804">Transcription</keyword>
<keyword evidence="6" id="KW-1185">Reference proteome</keyword>
<dbReference type="Pfam" id="PF00356">
    <property type="entry name" value="LacI"/>
    <property type="match status" value="1"/>
</dbReference>
<sequence length="338" mass="37508">MENQNGRPTIKDVAREAGVSVATVSRIINGLDGYSEETRSAVMDVVYKLGYRRNAVAAHLKIKKTHTIGVLMPRIDTGFYTEILDGIEDAAHRNNYSVIICNTGNSGIRTTEYLNVLYERQVDGIIACSMSPKENFDKKIVATHIPSILVSTLSYRCALPYVRVDDYQASYAAVSYLIKNGHKKIAMLSGPLSDPIAGIQRINGYKQALIDNKLDINENIIKYANFNFETGQKAMRELLKEKDKFTAIFAVCDTVAVAALSLAYENGLKVPDDFSIIGYDNTKEASMCIPPLTTLAQPLSEMGQKAFNMILKRITTKSEVESIIMPYTIVERATVKKI</sequence>
<dbReference type="InterPro" id="IPR000843">
    <property type="entry name" value="HTH_LacI"/>
</dbReference>
<evidence type="ECO:0000313" key="6">
    <source>
        <dbReference type="Proteomes" id="UP001623592"/>
    </source>
</evidence>
<keyword evidence="2 5" id="KW-0238">DNA-binding</keyword>
<gene>
    <name evidence="5" type="ORF">ACJDT4_04000</name>
</gene>
<dbReference type="Gene3D" id="1.10.260.40">
    <property type="entry name" value="lambda repressor-like DNA-binding domains"/>
    <property type="match status" value="1"/>
</dbReference>